<evidence type="ECO:0000313" key="2">
    <source>
        <dbReference type="Proteomes" id="UP000237229"/>
    </source>
</evidence>
<evidence type="ECO:0000313" key="1">
    <source>
        <dbReference type="EMBL" id="POY43052.1"/>
    </source>
</evidence>
<reference evidence="1 2" key="1">
    <citation type="submission" date="2018-02" db="EMBL/GenBank/DDBJ databases">
        <title>Classification genera of Pasteurellaceae by whole genome sequence comparison.</title>
        <authorList>
            <person name="Christensen H."/>
        </authorList>
    </citation>
    <scope>NUCLEOTIDE SEQUENCE [LARGE SCALE GENOMIC DNA]</scope>
    <source>
        <strain evidence="1 2">20186H4H1</strain>
    </source>
</reference>
<protein>
    <submittedName>
        <fullName evidence="1">5-formyltetrahydrofolate cyclo-ligase</fullName>
    </submittedName>
</protein>
<gene>
    <name evidence="1" type="ORF">C3Z13_01415</name>
</gene>
<organism evidence="1 2">
    <name type="scientific">Avibacterium endocarditidis</name>
    <dbReference type="NCBI Taxonomy" id="380674"/>
    <lineage>
        <taxon>Bacteria</taxon>
        <taxon>Pseudomonadati</taxon>
        <taxon>Pseudomonadota</taxon>
        <taxon>Gammaproteobacteria</taxon>
        <taxon>Pasteurellales</taxon>
        <taxon>Pasteurellaceae</taxon>
        <taxon>Avibacterium</taxon>
    </lineage>
</organism>
<proteinExistence type="predicted"/>
<dbReference type="Proteomes" id="UP000237229">
    <property type="component" value="Unassembled WGS sequence"/>
</dbReference>
<sequence length="35" mass="4220">MNLTTRNQQRQIIRQQIRQLRQSLSPAEQNLAEQK</sequence>
<keyword evidence="2" id="KW-1185">Reference proteome</keyword>
<name>A0ABX4ZWQ2_9PAST</name>
<comment type="caution">
    <text evidence="1">The sequence shown here is derived from an EMBL/GenBank/DDBJ whole genome shotgun (WGS) entry which is preliminary data.</text>
</comment>
<feature type="non-terminal residue" evidence="1">
    <location>
        <position position="35"/>
    </location>
</feature>
<accession>A0ABX4ZWQ2</accession>
<dbReference type="EMBL" id="PQVI01000011">
    <property type="protein sequence ID" value="POY43052.1"/>
    <property type="molecule type" value="Genomic_DNA"/>
</dbReference>